<dbReference type="CDD" id="cd00190">
    <property type="entry name" value="Tryp_SPc"/>
    <property type="match status" value="1"/>
</dbReference>
<dbReference type="Pfam" id="PF00089">
    <property type="entry name" value="Trypsin"/>
    <property type="match status" value="1"/>
</dbReference>
<name>A0A9P6IM08_9FUNG</name>
<dbReference type="PANTHER" id="PTHR24276:SF98">
    <property type="entry name" value="FI18310P1-RELATED"/>
    <property type="match status" value="1"/>
</dbReference>
<dbReference type="Gene3D" id="2.40.10.10">
    <property type="entry name" value="Trypsin-like serine proteases"/>
    <property type="match status" value="1"/>
</dbReference>
<dbReference type="PRINTS" id="PR00722">
    <property type="entry name" value="CHYMOTRYPSIN"/>
</dbReference>
<dbReference type="SUPFAM" id="SSF50494">
    <property type="entry name" value="Trypsin-like serine proteases"/>
    <property type="match status" value="1"/>
</dbReference>
<dbReference type="InterPro" id="IPR001254">
    <property type="entry name" value="Trypsin_dom"/>
</dbReference>
<proteinExistence type="inferred from homology"/>
<organism evidence="5 6">
    <name type="scientific">Modicella reniformis</name>
    <dbReference type="NCBI Taxonomy" id="1440133"/>
    <lineage>
        <taxon>Eukaryota</taxon>
        <taxon>Fungi</taxon>
        <taxon>Fungi incertae sedis</taxon>
        <taxon>Mucoromycota</taxon>
        <taxon>Mortierellomycotina</taxon>
        <taxon>Mortierellomycetes</taxon>
        <taxon>Mortierellales</taxon>
        <taxon>Mortierellaceae</taxon>
        <taxon>Modicella</taxon>
    </lineage>
</organism>
<comment type="caution">
    <text evidence="5">The sequence shown here is derived from an EMBL/GenBank/DDBJ whole genome shotgun (WGS) entry which is preliminary data.</text>
</comment>
<comment type="similarity">
    <text evidence="1">Belongs to the peptidase S1 family.</text>
</comment>
<dbReference type="InterPro" id="IPR001314">
    <property type="entry name" value="Peptidase_S1A"/>
</dbReference>
<evidence type="ECO:0000256" key="2">
    <source>
        <dbReference type="ARBA" id="ARBA00023157"/>
    </source>
</evidence>
<keyword evidence="2" id="KW-1015">Disulfide bond</keyword>
<dbReference type="PROSITE" id="PS00135">
    <property type="entry name" value="TRYPSIN_SER"/>
    <property type="match status" value="1"/>
</dbReference>
<gene>
    <name evidence="5" type="ORF">BGZ65_000867</name>
</gene>
<feature type="signal peptide" evidence="3">
    <location>
        <begin position="1"/>
        <end position="18"/>
    </location>
</feature>
<protein>
    <recommendedName>
        <fullName evidence="4">Peptidase S1 domain-containing protein</fullName>
    </recommendedName>
</protein>
<accession>A0A9P6IM08</accession>
<evidence type="ECO:0000313" key="5">
    <source>
        <dbReference type="EMBL" id="KAF9937865.1"/>
    </source>
</evidence>
<sequence length="254" mass="27509">MRLSFTVLVLSLAASATASSILHKRIIGGTNVREGELPFIAQIVNKRRPCTGFLIGPQTIMTAALCVQDRTHSGVVYGHIKSKEGHSTTVAEFVPHPQFNRAMEDYDIGLIFLSKKVPGPYAKIGSSYPKKKVTAAGFGYIDNAGTSSLFLNKVPLNVASKSACLDHFDTFQSARQFCTSYIPLGHAVCGGDSGGPVYTGSGEKLRVVGIVNHGIGGKLCGAEGAYQYHAFIEPYMPWVRDEIRRFERDGPRTP</sequence>
<dbReference type="GO" id="GO:0004252">
    <property type="term" value="F:serine-type endopeptidase activity"/>
    <property type="evidence" value="ECO:0007669"/>
    <property type="project" value="InterPro"/>
</dbReference>
<dbReference type="PANTHER" id="PTHR24276">
    <property type="entry name" value="POLYSERASE-RELATED"/>
    <property type="match status" value="1"/>
</dbReference>
<evidence type="ECO:0000256" key="3">
    <source>
        <dbReference type="SAM" id="SignalP"/>
    </source>
</evidence>
<keyword evidence="6" id="KW-1185">Reference proteome</keyword>
<dbReference type="InterPro" id="IPR033116">
    <property type="entry name" value="TRYPSIN_SER"/>
</dbReference>
<dbReference type="EMBL" id="JAAAHW010009647">
    <property type="protein sequence ID" value="KAF9937865.1"/>
    <property type="molecule type" value="Genomic_DNA"/>
</dbReference>
<keyword evidence="3" id="KW-0732">Signal</keyword>
<evidence type="ECO:0000256" key="1">
    <source>
        <dbReference type="ARBA" id="ARBA00007664"/>
    </source>
</evidence>
<feature type="domain" description="Peptidase S1" evidence="4">
    <location>
        <begin position="26"/>
        <end position="244"/>
    </location>
</feature>
<evidence type="ECO:0000259" key="4">
    <source>
        <dbReference type="PROSITE" id="PS50240"/>
    </source>
</evidence>
<dbReference type="OrthoDB" id="6380398at2759"/>
<reference evidence="5" key="1">
    <citation type="journal article" date="2020" name="Fungal Divers.">
        <title>Resolving the Mortierellaceae phylogeny through synthesis of multi-gene phylogenetics and phylogenomics.</title>
        <authorList>
            <person name="Vandepol N."/>
            <person name="Liber J."/>
            <person name="Desiro A."/>
            <person name="Na H."/>
            <person name="Kennedy M."/>
            <person name="Barry K."/>
            <person name="Grigoriev I.V."/>
            <person name="Miller A.N."/>
            <person name="O'Donnell K."/>
            <person name="Stajich J.E."/>
            <person name="Bonito G."/>
        </authorList>
    </citation>
    <scope>NUCLEOTIDE SEQUENCE</scope>
    <source>
        <strain evidence="5">MES-2147</strain>
    </source>
</reference>
<dbReference type="InterPro" id="IPR043504">
    <property type="entry name" value="Peptidase_S1_PA_chymotrypsin"/>
</dbReference>
<dbReference type="GO" id="GO:0006508">
    <property type="term" value="P:proteolysis"/>
    <property type="evidence" value="ECO:0007669"/>
    <property type="project" value="InterPro"/>
</dbReference>
<evidence type="ECO:0000313" key="6">
    <source>
        <dbReference type="Proteomes" id="UP000749646"/>
    </source>
</evidence>
<dbReference type="InterPro" id="IPR009003">
    <property type="entry name" value="Peptidase_S1_PA"/>
</dbReference>
<dbReference type="AlphaFoldDB" id="A0A9P6IM08"/>
<dbReference type="SMART" id="SM00020">
    <property type="entry name" value="Tryp_SPc"/>
    <property type="match status" value="1"/>
</dbReference>
<dbReference type="InterPro" id="IPR050430">
    <property type="entry name" value="Peptidase_S1"/>
</dbReference>
<dbReference type="PROSITE" id="PS50240">
    <property type="entry name" value="TRYPSIN_DOM"/>
    <property type="match status" value="1"/>
</dbReference>
<feature type="chain" id="PRO_5040165958" description="Peptidase S1 domain-containing protein" evidence="3">
    <location>
        <begin position="19"/>
        <end position="254"/>
    </location>
</feature>
<dbReference type="Proteomes" id="UP000749646">
    <property type="component" value="Unassembled WGS sequence"/>
</dbReference>